<sequence>MKVLVCGGAGYIGSHTCVRLLEHGHDVVIFDSLVNSSMHVVEHINELSGARARFVHGDIRDEAALKAVLASGVDAVVHFAGLKVVGESLEQPLYYFDNNIVGTISLLRAMQSVGVKRLVFSSSANVYGNPDGVPIAEDAALRVTNPYGRTKLVMEQLIGELCKADPGFSAILLRYFNPAGAHPSGQIGEDAHGAPSNLVPYVAQVAAGLRDHLQIFGNDYPTRDGTGVRDYIHVMDLADAHMKALDAMDRVGCIAMNLGTGRGYSVLEVVAAFERASGHTVPYEFVERRAGDVAEAWADPSLAQQVLGWRAQHGLRRMCEDAWRWQAAHPHGYERMIAVA</sequence>
<dbReference type="Proteomes" id="UP000515873">
    <property type="component" value="Chromosome"/>
</dbReference>
<evidence type="ECO:0000256" key="1">
    <source>
        <dbReference type="ARBA" id="ARBA00000083"/>
    </source>
</evidence>
<accession>A0A7G8Q2Q9</accession>
<dbReference type="GO" id="GO:0003978">
    <property type="term" value="F:UDP-glucose 4-epimerase activity"/>
    <property type="evidence" value="ECO:0007669"/>
    <property type="project" value="UniProtKB-UniRule"/>
</dbReference>
<dbReference type="InterPro" id="IPR036291">
    <property type="entry name" value="NAD(P)-bd_dom_sf"/>
</dbReference>
<organism evidence="11 12">
    <name type="scientific">Dyella telluris</name>
    <dbReference type="NCBI Taxonomy" id="2763498"/>
    <lineage>
        <taxon>Bacteria</taxon>
        <taxon>Pseudomonadati</taxon>
        <taxon>Pseudomonadota</taxon>
        <taxon>Gammaproteobacteria</taxon>
        <taxon>Lysobacterales</taxon>
        <taxon>Rhodanobacteraceae</taxon>
        <taxon>Dyella</taxon>
    </lineage>
</organism>
<evidence type="ECO:0000259" key="10">
    <source>
        <dbReference type="Pfam" id="PF16363"/>
    </source>
</evidence>
<comment type="catalytic activity">
    <reaction evidence="1 9">
        <text>UDP-alpha-D-glucose = UDP-alpha-D-galactose</text>
        <dbReference type="Rhea" id="RHEA:22168"/>
        <dbReference type="ChEBI" id="CHEBI:58885"/>
        <dbReference type="ChEBI" id="CHEBI:66914"/>
        <dbReference type="EC" id="5.1.3.2"/>
    </reaction>
</comment>
<keyword evidence="9" id="KW-0119">Carbohydrate metabolism</keyword>
<comment type="similarity">
    <text evidence="4 9">Belongs to the NAD(P)-dependent epimerase/dehydratase family.</text>
</comment>
<feature type="domain" description="NAD(P)-binding" evidence="10">
    <location>
        <begin position="4"/>
        <end position="321"/>
    </location>
</feature>
<evidence type="ECO:0000256" key="3">
    <source>
        <dbReference type="ARBA" id="ARBA00004947"/>
    </source>
</evidence>
<comment type="subunit">
    <text evidence="9">Homodimer.</text>
</comment>
<evidence type="ECO:0000313" key="12">
    <source>
        <dbReference type="Proteomes" id="UP000515873"/>
    </source>
</evidence>
<dbReference type="Gene3D" id="3.40.50.720">
    <property type="entry name" value="NAD(P)-binding Rossmann-like Domain"/>
    <property type="match status" value="1"/>
</dbReference>
<keyword evidence="8 9" id="KW-0413">Isomerase</keyword>
<dbReference type="EC" id="5.1.3.2" evidence="5 9"/>
<dbReference type="Gene3D" id="3.90.25.10">
    <property type="entry name" value="UDP-galactose 4-epimerase, domain 1"/>
    <property type="match status" value="1"/>
</dbReference>
<dbReference type="GO" id="GO:0005829">
    <property type="term" value="C:cytosol"/>
    <property type="evidence" value="ECO:0007669"/>
    <property type="project" value="TreeGrafter"/>
</dbReference>
<dbReference type="NCBIfam" id="NF007956">
    <property type="entry name" value="PRK10675.1"/>
    <property type="match status" value="1"/>
</dbReference>
<proteinExistence type="inferred from homology"/>
<evidence type="ECO:0000256" key="7">
    <source>
        <dbReference type="ARBA" id="ARBA00023027"/>
    </source>
</evidence>
<gene>
    <name evidence="11" type="primary">galE</name>
    <name evidence="11" type="ORF">H8F01_18690</name>
</gene>
<evidence type="ECO:0000256" key="6">
    <source>
        <dbReference type="ARBA" id="ARBA00018569"/>
    </source>
</evidence>
<dbReference type="InterPro" id="IPR016040">
    <property type="entry name" value="NAD(P)-bd_dom"/>
</dbReference>
<evidence type="ECO:0000256" key="5">
    <source>
        <dbReference type="ARBA" id="ARBA00013189"/>
    </source>
</evidence>
<reference evidence="11 12" key="1">
    <citation type="submission" date="2020-08" db="EMBL/GenBank/DDBJ databases">
        <title>Dyella sp. G9 isolated from forest soil.</title>
        <authorList>
            <person name="Fu J."/>
            <person name="Qiu L."/>
        </authorList>
    </citation>
    <scope>NUCLEOTIDE SEQUENCE [LARGE SCALE GENOMIC DNA]</scope>
    <source>
        <strain evidence="11 12">G9</strain>
    </source>
</reference>
<evidence type="ECO:0000256" key="2">
    <source>
        <dbReference type="ARBA" id="ARBA00001911"/>
    </source>
</evidence>
<protein>
    <recommendedName>
        <fullName evidence="6 9">UDP-glucose 4-epimerase</fullName>
        <ecNumber evidence="5 9">5.1.3.2</ecNumber>
    </recommendedName>
</protein>
<dbReference type="UniPathway" id="UPA00214"/>
<dbReference type="CDD" id="cd05247">
    <property type="entry name" value="UDP_G4E_1_SDR_e"/>
    <property type="match status" value="1"/>
</dbReference>
<comment type="pathway">
    <text evidence="3 9">Carbohydrate metabolism; galactose metabolism.</text>
</comment>
<dbReference type="InterPro" id="IPR005886">
    <property type="entry name" value="UDP_G4E"/>
</dbReference>
<dbReference type="Pfam" id="PF16363">
    <property type="entry name" value="GDP_Man_Dehyd"/>
    <property type="match status" value="1"/>
</dbReference>
<dbReference type="PANTHER" id="PTHR43725">
    <property type="entry name" value="UDP-GLUCOSE 4-EPIMERASE"/>
    <property type="match status" value="1"/>
</dbReference>
<dbReference type="AlphaFoldDB" id="A0A7G8Q2Q9"/>
<dbReference type="RefSeq" id="WP_187056532.1">
    <property type="nucleotide sequence ID" value="NZ_CP060412.1"/>
</dbReference>
<comment type="cofactor">
    <cofactor evidence="2 9">
        <name>NAD(+)</name>
        <dbReference type="ChEBI" id="CHEBI:57540"/>
    </cofactor>
</comment>
<dbReference type="NCBIfam" id="TIGR01179">
    <property type="entry name" value="galE"/>
    <property type="match status" value="1"/>
</dbReference>
<dbReference type="SUPFAM" id="SSF51735">
    <property type="entry name" value="NAD(P)-binding Rossmann-fold domains"/>
    <property type="match status" value="1"/>
</dbReference>
<evidence type="ECO:0000256" key="9">
    <source>
        <dbReference type="RuleBase" id="RU366046"/>
    </source>
</evidence>
<name>A0A7G8Q2Q9_9GAMM</name>
<dbReference type="PANTHER" id="PTHR43725:SF47">
    <property type="entry name" value="UDP-GLUCOSE 4-EPIMERASE"/>
    <property type="match status" value="1"/>
</dbReference>
<dbReference type="EMBL" id="CP060412">
    <property type="protein sequence ID" value="QNK01067.1"/>
    <property type="molecule type" value="Genomic_DNA"/>
</dbReference>
<dbReference type="GO" id="GO:0006012">
    <property type="term" value="P:galactose metabolic process"/>
    <property type="evidence" value="ECO:0007669"/>
    <property type="project" value="UniProtKB-UniPathway"/>
</dbReference>
<keyword evidence="7 9" id="KW-0520">NAD</keyword>
<keyword evidence="12" id="KW-1185">Reference proteome</keyword>
<evidence type="ECO:0000256" key="8">
    <source>
        <dbReference type="ARBA" id="ARBA00023235"/>
    </source>
</evidence>
<evidence type="ECO:0000313" key="11">
    <source>
        <dbReference type="EMBL" id="QNK01067.1"/>
    </source>
</evidence>
<evidence type="ECO:0000256" key="4">
    <source>
        <dbReference type="ARBA" id="ARBA00007637"/>
    </source>
</evidence>
<dbReference type="KEGG" id="dtl:H8F01_18690"/>